<protein>
    <submittedName>
        <fullName evidence="1">Uncharacterized protein</fullName>
    </submittedName>
</protein>
<proteinExistence type="predicted"/>
<dbReference type="Proteomes" id="UP001165960">
    <property type="component" value="Unassembled WGS sequence"/>
</dbReference>
<name>A0ACC2SLA4_9FUNG</name>
<evidence type="ECO:0000313" key="2">
    <source>
        <dbReference type="Proteomes" id="UP001165960"/>
    </source>
</evidence>
<organism evidence="1 2">
    <name type="scientific">Entomophthora muscae</name>
    <dbReference type="NCBI Taxonomy" id="34485"/>
    <lineage>
        <taxon>Eukaryota</taxon>
        <taxon>Fungi</taxon>
        <taxon>Fungi incertae sedis</taxon>
        <taxon>Zoopagomycota</taxon>
        <taxon>Entomophthoromycotina</taxon>
        <taxon>Entomophthoromycetes</taxon>
        <taxon>Entomophthorales</taxon>
        <taxon>Entomophthoraceae</taxon>
        <taxon>Entomophthora</taxon>
    </lineage>
</organism>
<accession>A0ACC2SLA4</accession>
<sequence length="177" mass="19657">MFGMYWKLITLLAAWTFISGLLGKRTFTETQRNHLLAKCHRRTDVSGRNLNVGFALALLNKQRGPMLKKLKSKRSATKQARILSRAQFKDDVVSHTAGRGTFHGRCKAAKFGNCAENVGSGRTVCDAIASWMGSDFHQQNILGSYTHAGIANKGNKWTLLLGSRNAYQSQSIIKWIG</sequence>
<reference evidence="1" key="1">
    <citation type="submission" date="2022-04" db="EMBL/GenBank/DDBJ databases">
        <title>Genome of the entomopathogenic fungus Entomophthora muscae.</title>
        <authorList>
            <person name="Elya C."/>
            <person name="Lovett B.R."/>
            <person name="Lee E."/>
            <person name="Macias A.M."/>
            <person name="Hajek A.E."/>
            <person name="De Bivort B.L."/>
            <person name="Kasson M.T."/>
            <person name="De Fine Licht H.H."/>
            <person name="Stajich J.E."/>
        </authorList>
    </citation>
    <scope>NUCLEOTIDE SEQUENCE</scope>
    <source>
        <strain evidence="1">Berkeley</strain>
    </source>
</reference>
<dbReference type="EMBL" id="QTSX02004977">
    <property type="protein sequence ID" value="KAJ9063172.1"/>
    <property type="molecule type" value="Genomic_DNA"/>
</dbReference>
<evidence type="ECO:0000313" key="1">
    <source>
        <dbReference type="EMBL" id="KAJ9063172.1"/>
    </source>
</evidence>
<keyword evidence="2" id="KW-1185">Reference proteome</keyword>
<comment type="caution">
    <text evidence="1">The sequence shown here is derived from an EMBL/GenBank/DDBJ whole genome shotgun (WGS) entry which is preliminary data.</text>
</comment>
<gene>
    <name evidence="1" type="ORF">DSO57_1002905</name>
</gene>